<evidence type="ECO:0000313" key="12">
    <source>
        <dbReference type="Proteomes" id="UP001279734"/>
    </source>
</evidence>
<dbReference type="InterPro" id="IPR053793">
    <property type="entry name" value="PB1-like"/>
</dbReference>
<keyword evidence="5 8" id="KW-0804">Transcription</keyword>
<dbReference type="FunFam" id="3.10.20.90:FF:000047">
    <property type="entry name" value="Auxin response factor"/>
    <property type="match status" value="1"/>
</dbReference>
<proteinExistence type="inferred from homology"/>
<dbReference type="PANTHER" id="PTHR31384">
    <property type="entry name" value="AUXIN RESPONSE FACTOR 4-RELATED"/>
    <property type="match status" value="1"/>
</dbReference>
<dbReference type="PANTHER" id="PTHR31384:SF10">
    <property type="entry name" value="AUXIN RESPONSE FACTOR 5"/>
    <property type="match status" value="1"/>
</dbReference>
<dbReference type="GO" id="GO:0006355">
    <property type="term" value="P:regulation of DNA-templated transcription"/>
    <property type="evidence" value="ECO:0007669"/>
    <property type="project" value="InterPro"/>
</dbReference>
<feature type="domain" description="TF-B3" evidence="9">
    <location>
        <begin position="149"/>
        <end position="251"/>
    </location>
</feature>
<dbReference type="AlphaFoldDB" id="A0AAD3SUW4"/>
<gene>
    <name evidence="11" type="ORF">Nepgr_019849</name>
</gene>
<keyword evidence="4 8" id="KW-0238">DNA-binding</keyword>
<dbReference type="Gene3D" id="2.40.330.10">
    <property type="entry name" value="DNA-binding pseudobarrel domain"/>
    <property type="match status" value="1"/>
</dbReference>
<dbReference type="InterPro" id="IPR015300">
    <property type="entry name" value="DNA-bd_pseudobarrel_sf"/>
</dbReference>
<evidence type="ECO:0000259" key="9">
    <source>
        <dbReference type="PROSITE" id="PS50863"/>
    </source>
</evidence>
<evidence type="ECO:0000256" key="3">
    <source>
        <dbReference type="ARBA" id="ARBA00023015"/>
    </source>
</evidence>
<dbReference type="InterPro" id="IPR003340">
    <property type="entry name" value="B3_DNA-bd"/>
</dbReference>
<keyword evidence="3 8" id="KW-0805">Transcription regulation</keyword>
<evidence type="ECO:0000256" key="4">
    <source>
        <dbReference type="ARBA" id="ARBA00023125"/>
    </source>
</evidence>
<dbReference type="InterPro" id="IPR033389">
    <property type="entry name" value="AUX/IAA_dom"/>
</dbReference>
<keyword evidence="7 8" id="KW-0927">Auxin signaling pathway</keyword>
<evidence type="ECO:0000256" key="7">
    <source>
        <dbReference type="ARBA" id="ARBA00023294"/>
    </source>
</evidence>
<name>A0AAD3SUW4_NEPGR</name>
<protein>
    <recommendedName>
        <fullName evidence="8">Auxin response factor</fullName>
    </recommendedName>
</protein>
<comment type="function">
    <text evidence="8">Auxin response factors (ARFs) are transcriptional factors that bind specifically to the DNA sequence 5'-TGTCTC-3' found in the auxin-responsive promoter elements (AuxREs).</text>
</comment>
<comment type="similarity">
    <text evidence="2 8">Belongs to the ARF family.</text>
</comment>
<feature type="domain" description="PB1" evidence="10">
    <location>
        <begin position="785"/>
        <end position="869"/>
    </location>
</feature>
<dbReference type="InterPro" id="IPR044835">
    <property type="entry name" value="ARF_plant"/>
</dbReference>
<dbReference type="SUPFAM" id="SSF101936">
    <property type="entry name" value="DNA-binding pseudobarrel domain"/>
    <property type="match status" value="1"/>
</dbReference>
<evidence type="ECO:0000256" key="8">
    <source>
        <dbReference type="RuleBase" id="RU004561"/>
    </source>
</evidence>
<dbReference type="Pfam" id="PF02309">
    <property type="entry name" value="AUX_IAA"/>
    <property type="match status" value="1"/>
</dbReference>
<dbReference type="Pfam" id="PF06507">
    <property type="entry name" value="ARF_AD"/>
    <property type="match status" value="1"/>
</dbReference>
<comment type="caution">
    <text evidence="11">The sequence shown here is derived from an EMBL/GenBank/DDBJ whole genome shotgun (WGS) entry which is preliminary data.</text>
</comment>
<comment type="subunit">
    <text evidence="8">Homodimers and heterodimers.</text>
</comment>
<dbReference type="SMART" id="SM01019">
    <property type="entry name" value="B3"/>
    <property type="match status" value="1"/>
</dbReference>
<dbReference type="FunFam" id="2.40.330.10:FF:000001">
    <property type="entry name" value="Auxin response factor"/>
    <property type="match status" value="1"/>
</dbReference>
<dbReference type="GO" id="GO:0003677">
    <property type="term" value="F:DNA binding"/>
    <property type="evidence" value="ECO:0007669"/>
    <property type="project" value="UniProtKB-KW"/>
</dbReference>
<organism evidence="11 12">
    <name type="scientific">Nepenthes gracilis</name>
    <name type="common">Slender pitcher plant</name>
    <dbReference type="NCBI Taxonomy" id="150966"/>
    <lineage>
        <taxon>Eukaryota</taxon>
        <taxon>Viridiplantae</taxon>
        <taxon>Streptophyta</taxon>
        <taxon>Embryophyta</taxon>
        <taxon>Tracheophyta</taxon>
        <taxon>Spermatophyta</taxon>
        <taxon>Magnoliopsida</taxon>
        <taxon>eudicotyledons</taxon>
        <taxon>Gunneridae</taxon>
        <taxon>Pentapetalae</taxon>
        <taxon>Caryophyllales</taxon>
        <taxon>Nepenthaceae</taxon>
        <taxon>Nepenthes</taxon>
    </lineage>
</organism>
<dbReference type="PROSITE" id="PS50863">
    <property type="entry name" value="B3"/>
    <property type="match status" value="1"/>
</dbReference>
<sequence>MASSVEENIKTGERLACSVAPTVSEEMKPLKETQDHTGAPKHINSELWHACAGPLVSLPEVGSLVYYFPQGHSEQVALSTKRPATSQIPNYPNLPSQLLCQVHSVTLHADKDTDEIFAQMSLQPIKSEKDIFQIPGFRLKPSKHPAEFFCKTLTASDTSTHGGFSVPRRAAEKLFPPLDYSVQPPTQELVVRDLHDNTWTFRHIYRGQPKRHLLTTGWSIFVGSKRLRAGDSVLFIRDEKSQLLIGVRRANRQQTALPSSVLSADSMHIGVLAAAAHAAANRSPFTVFYNPRACPSEFVIPLAKYRKAVCGTQISLGLRFGMMFETEESGKRRCMGTIASISDLDPLRWPGSKWRNLQVEWDEPGCGDKQKRVSAWEIETPDSLFLFPSLTSGFKRPFHSRLLGGDFGWGNLPERPYIQVPENGSSNLLYASIPNLCSEQLIKMLMRPQSINYPIIQSTCPSLEEAKTKVRAPITQKPHIFPTENISLQNHAQHCLEQPRQGNLLGEDHHVNKKVNQKPVISNTEKTISESVLELDKLNQHKVTQNNAPVQSNSSQRFVPLQVESSTFQPQLVDDLQSDPACLHGLLPYMDNPDLLPYPSNFQSLTGVPQLPNSSSMAGRQDRPLDFSDVISSPLPQLGQELWNQNLNSMKYSSQADQLESYSDGLRDLSEAVNGRSGIYSCLELDGANGGREIVNPSVSNTVLSDFCALKDSGFQYPSDCLAGNFSSSQDLQSQITSASLADSQAFSLQDFPDNSGGTSSSNVDFDDNSLLQNGSWQQVTPPMRTYTKVQKAGSVGRSIDVTSFKDYEKLRSAIECMFGMEGLLSDPRGSGWKLVYVDFENDVLLVGDDPWEEFVSCVRCIRILSPAEVQQMSEEGMQLLNGNTMIQGINNS</sequence>
<evidence type="ECO:0000256" key="5">
    <source>
        <dbReference type="ARBA" id="ARBA00023163"/>
    </source>
</evidence>
<dbReference type="Proteomes" id="UP001279734">
    <property type="component" value="Unassembled WGS sequence"/>
</dbReference>
<evidence type="ECO:0000313" key="11">
    <source>
        <dbReference type="EMBL" id="GMH18008.1"/>
    </source>
</evidence>
<dbReference type="GO" id="GO:0005634">
    <property type="term" value="C:nucleus"/>
    <property type="evidence" value="ECO:0007669"/>
    <property type="project" value="UniProtKB-SubCell"/>
</dbReference>
<evidence type="ECO:0000256" key="6">
    <source>
        <dbReference type="ARBA" id="ARBA00023242"/>
    </source>
</evidence>
<dbReference type="EMBL" id="BSYO01000018">
    <property type="protein sequence ID" value="GMH18008.1"/>
    <property type="molecule type" value="Genomic_DNA"/>
</dbReference>
<dbReference type="CDD" id="cd10017">
    <property type="entry name" value="B3_DNA"/>
    <property type="match status" value="1"/>
</dbReference>
<dbReference type="Gene3D" id="3.10.20.90">
    <property type="entry name" value="Phosphatidylinositol 3-kinase Catalytic Subunit, Chain A, domain 1"/>
    <property type="match status" value="1"/>
</dbReference>
<dbReference type="FunFam" id="2.30.30.1040:FF:000001">
    <property type="entry name" value="Auxin response factor"/>
    <property type="match status" value="1"/>
</dbReference>
<evidence type="ECO:0000259" key="10">
    <source>
        <dbReference type="PROSITE" id="PS51745"/>
    </source>
</evidence>
<reference evidence="11" key="1">
    <citation type="submission" date="2023-05" db="EMBL/GenBank/DDBJ databases">
        <title>Nepenthes gracilis genome sequencing.</title>
        <authorList>
            <person name="Fukushima K."/>
        </authorList>
    </citation>
    <scope>NUCLEOTIDE SEQUENCE</scope>
    <source>
        <strain evidence="11">SING2019-196</strain>
    </source>
</reference>
<accession>A0AAD3SUW4</accession>
<dbReference type="GO" id="GO:0009734">
    <property type="term" value="P:auxin-activated signaling pathway"/>
    <property type="evidence" value="ECO:0007669"/>
    <property type="project" value="UniProtKB-KW"/>
</dbReference>
<keyword evidence="12" id="KW-1185">Reference proteome</keyword>
<dbReference type="InterPro" id="IPR010525">
    <property type="entry name" value="ARF_dom"/>
</dbReference>
<evidence type="ECO:0000256" key="1">
    <source>
        <dbReference type="ARBA" id="ARBA00004123"/>
    </source>
</evidence>
<comment type="subcellular location">
    <subcellularLocation>
        <location evidence="1 8">Nucleus</location>
    </subcellularLocation>
</comment>
<dbReference type="Pfam" id="PF02362">
    <property type="entry name" value="B3"/>
    <property type="match status" value="1"/>
</dbReference>
<dbReference type="Gene3D" id="2.30.30.1040">
    <property type="match status" value="1"/>
</dbReference>
<keyword evidence="6 8" id="KW-0539">Nucleus</keyword>
<evidence type="ECO:0000256" key="2">
    <source>
        <dbReference type="ARBA" id="ARBA00007853"/>
    </source>
</evidence>
<dbReference type="SUPFAM" id="SSF54277">
    <property type="entry name" value="CAD &amp; PB1 domains"/>
    <property type="match status" value="1"/>
</dbReference>
<dbReference type="PROSITE" id="PS51745">
    <property type="entry name" value="PB1"/>
    <property type="match status" value="1"/>
</dbReference>